<comment type="caution">
    <text evidence="17">The sequence shown here is derived from an EMBL/GenBank/DDBJ whole genome shotgun (WGS) entry which is preliminary data.</text>
</comment>
<keyword evidence="18" id="KW-1185">Reference proteome</keyword>
<feature type="domain" description="Aminopeptidase N-like N-terminal" evidence="16">
    <location>
        <begin position="96"/>
        <end position="274"/>
    </location>
</feature>
<dbReference type="Gene3D" id="1.10.390.10">
    <property type="entry name" value="Neutral Protease Domain 2"/>
    <property type="match status" value="1"/>
</dbReference>
<dbReference type="CDD" id="cd09601">
    <property type="entry name" value="M1_APN-Q_like"/>
    <property type="match status" value="1"/>
</dbReference>
<dbReference type="GO" id="GO:0016285">
    <property type="term" value="F:alanyl aminopeptidase activity"/>
    <property type="evidence" value="ECO:0007669"/>
    <property type="project" value="UniProtKB-EC"/>
</dbReference>
<dbReference type="InterPro" id="IPR024571">
    <property type="entry name" value="ERAP1-like_C_dom"/>
</dbReference>
<keyword evidence="5 10" id="KW-0479">Metal-binding</keyword>
<dbReference type="PRINTS" id="PR00756">
    <property type="entry name" value="ALADIPTASE"/>
</dbReference>
<comment type="cofactor">
    <cofactor evidence="10 12">
        <name>Zn(2+)</name>
        <dbReference type="ChEBI" id="CHEBI:29105"/>
    </cofactor>
    <text evidence="10 12">Binds 1 zinc ion per subunit.</text>
</comment>
<feature type="binding site" evidence="10">
    <location>
        <position position="387"/>
    </location>
    <ligand>
        <name>Zn(2+)</name>
        <dbReference type="ChEBI" id="CHEBI:29105"/>
        <note>catalytic</note>
    </ligand>
</feature>
<dbReference type="InterPro" id="IPR050344">
    <property type="entry name" value="Peptidase_M1_aminopeptidases"/>
</dbReference>
<dbReference type="GO" id="GO:0005737">
    <property type="term" value="C:cytoplasm"/>
    <property type="evidence" value="ECO:0007669"/>
    <property type="project" value="TreeGrafter"/>
</dbReference>
<protein>
    <recommendedName>
        <fullName evidence="12">Aminopeptidase</fullName>
        <ecNumber evidence="12">3.4.11.-</ecNumber>
    </recommendedName>
</protein>
<dbReference type="SUPFAM" id="SSF63737">
    <property type="entry name" value="Leukotriene A4 hydrolase N-terminal domain"/>
    <property type="match status" value="1"/>
</dbReference>
<dbReference type="GO" id="GO:0016020">
    <property type="term" value="C:membrane"/>
    <property type="evidence" value="ECO:0007669"/>
    <property type="project" value="TreeGrafter"/>
</dbReference>
<dbReference type="Pfam" id="PF01433">
    <property type="entry name" value="Peptidase_M1"/>
    <property type="match status" value="1"/>
</dbReference>
<evidence type="ECO:0000313" key="17">
    <source>
        <dbReference type="EMBL" id="RIJ31419.1"/>
    </source>
</evidence>
<comment type="similarity">
    <text evidence="2 12">Belongs to the peptidase M1 family.</text>
</comment>
<dbReference type="GO" id="GO:0006508">
    <property type="term" value="P:proteolysis"/>
    <property type="evidence" value="ECO:0007669"/>
    <property type="project" value="UniProtKB-KW"/>
</dbReference>
<dbReference type="GO" id="GO:0008270">
    <property type="term" value="F:zinc ion binding"/>
    <property type="evidence" value="ECO:0007669"/>
    <property type="project" value="UniProtKB-UniRule"/>
</dbReference>
<dbReference type="InterPro" id="IPR014782">
    <property type="entry name" value="Peptidase_M1_dom"/>
</dbReference>
<dbReference type="EMBL" id="QWGA01000003">
    <property type="protein sequence ID" value="RIJ31419.1"/>
    <property type="molecule type" value="Genomic_DNA"/>
</dbReference>
<evidence type="ECO:0000256" key="11">
    <source>
        <dbReference type="PIRSR" id="PIRSR634016-4"/>
    </source>
</evidence>
<dbReference type="FunFam" id="1.10.390.10:FF:000006">
    <property type="entry name" value="Puromycin-sensitive aminopeptidase"/>
    <property type="match status" value="1"/>
</dbReference>
<feature type="binding site" evidence="10">
    <location>
        <position position="391"/>
    </location>
    <ligand>
        <name>Zn(2+)</name>
        <dbReference type="ChEBI" id="CHEBI:29105"/>
        <note>catalytic</note>
    </ligand>
</feature>
<accession>A0A399RND5</accession>
<evidence type="ECO:0000313" key="18">
    <source>
        <dbReference type="Proteomes" id="UP000265845"/>
    </source>
</evidence>
<dbReference type="GO" id="GO:0070006">
    <property type="term" value="F:metalloaminopeptidase activity"/>
    <property type="evidence" value="ECO:0007669"/>
    <property type="project" value="TreeGrafter"/>
</dbReference>
<evidence type="ECO:0000256" key="13">
    <source>
        <dbReference type="SAM" id="MobiDB-lite"/>
    </source>
</evidence>
<evidence type="ECO:0000256" key="5">
    <source>
        <dbReference type="ARBA" id="ARBA00022723"/>
    </source>
</evidence>
<dbReference type="InterPro" id="IPR027268">
    <property type="entry name" value="Peptidase_M4/M1_CTD_sf"/>
</dbReference>
<feature type="site" description="Transition state stabilizer" evidence="11">
    <location>
        <position position="472"/>
    </location>
</feature>
<dbReference type="InterPro" id="IPR045357">
    <property type="entry name" value="Aminopeptidase_N-like_N"/>
</dbReference>
<gene>
    <name evidence="17" type="ORF">D1222_03955</name>
</gene>
<evidence type="ECO:0000256" key="10">
    <source>
        <dbReference type="PIRSR" id="PIRSR634016-3"/>
    </source>
</evidence>
<proteinExistence type="inferred from homology"/>
<dbReference type="EC" id="3.4.11.-" evidence="12"/>
<feature type="binding site" evidence="10">
    <location>
        <position position="410"/>
    </location>
    <ligand>
        <name>Zn(2+)</name>
        <dbReference type="ChEBI" id="CHEBI:29105"/>
        <note>catalytic</note>
    </ligand>
</feature>
<reference evidence="17 18" key="1">
    <citation type="submission" date="2018-08" db="EMBL/GenBank/DDBJ databases">
        <title>Henriciella mobilis sp. nov., isolated from seawater.</title>
        <authorList>
            <person name="Cheng H."/>
            <person name="Wu Y.-H."/>
            <person name="Xu X.-W."/>
            <person name="Guo L.-L."/>
        </authorList>
    </citation>
    <scope>NUCLEOTIDE SEQUENCE [LARGE SCALE GENOMIC DNA]</scope>
    <source>
        <strain evidence="17 18">CCUG67844</strain>
    </source>
</reference>
<evidence type="ECO:0000256" key="4">
    <source>
        <dbReference type="ARBA" id="ARBA00022670"/>
    </source>
</evidence>
<keyword evidence="4 12" id="KW-0645">Protease</keyword>
<dbReference type="PANTHER" id="PTHR11533:SF174">
    <property type="entry name" value="PUROMYCIN-SENSITIVE AMINOPEPTIDASE-RELATED"/>
    <property type="match status" value="1"/>
</dbReference>
<keyword evidence="6 12" id="KW-0378">Hydrolase</keyword>
<evidence type="ECO:0000256" key="1">
    <source>
        <dbReference type="ARBA" id="ARBA00000098"/>
    </source>
</evidence>
<name>A0A399RND5_9PROT</name>
<evidence type="ECO:0000259" key="15">
    <source>
        <dbReference type="Pfam" id="PF11838"/>
    </source>
</evidence>
<evidence type="ECO:0000256" key="3">
    <source>
        <dbReference type="ARBA" id="ARBA00022438"/>
    </source>
</evidence>
<feature type="domain" description="ERAP1-like C-terminal" evidence="15">
    <location>
        <begin position="613"/>
        <end position="924"/>
    </location>
</feature>
<dbReference type="GO" id="GO:0042277">
    <property type="term" value="F:peptide binding"/>
    <property type="evidence" value="ECO:0007669"/>
    <property type="project" value="TreeGrafter"/>
</dbReference>
<dbReference type="InterPro" id="IPR034016">
    <property type="entry name" value="M1_APN-typ"/>
</dbReference>
<keyword evidence="8 12" id="KW-0482">Metalloprotease</keyword>
<keyword evidence="7 10" id="KW-0862">Zinc</keyword>
<dbReference type="Pfam" id="PF17900">
    <property type="entry name" value="Peptidase_M1_N"/>
    <property type="match status" value="1"/>
</dbReference>
<dbReference type="Proteomes" id="UP000265845">
    <property type="component" value="Unassembled WGS sequence"/>
</dbReference>
<organism evidence="17 18">
    <name type="scientific">Henriciella algicola</name>
    <dbReference type="NCBI Taxonomy" id="1608422"/>
    <lineage>
        <taxon>Bacteria</taxon>
        <taxon>Pseudomonadati</taxon>
        <taxon>Pseudomonadota</taxon>
        <taxon>Alphaproteobacteria</taxon>
        <taxon>Hyphomonadales</taxon>
        <taxon>Hyphomonadaceae</taxon>
        <taxon>Henriciella</taxon>
    </lineage>
</organism>
<dbReference type="OrthoDB" id="100605at2"/>
<feature type="active site" description="Proton acceptor" evidence="9">
    <location>
        <position position="388"/>
    </location>
</feature>
<evidence type="ECO:0000259" key="14">
    <source>
        <dbReference type="Pfam" id="PF01433"/>
    </source>
</evidence>
<evidence type="ECO:0000256" key="9">
    <source>
        <dbReference type="PIRSR" id="PIRSR634016-1"/>
    </source>
</evidence>
<comment type="catalytic activity">
    <reaction evidence="1">
        <text>Release of an N-terminal amino acid, Xaa-|-Yaa- from a peptide, amide or arylamide. Xaa is preferably Ala, but may be most amino acids including Pro (slow action). When a terminal hydrophobic residue is followed by a prolyl residue, the two may be released as an intact Xaa-Pro dipeptide.</text>
        <dbReference type="EC" id="3.4.11.2"/>
    </reaction>
</comment>
<sequence length="949" mass="104376">MKFPFWIRSFQFRPFLCNDFARSVAPTNALLILPGESCMSLNRFKTSILVTAASLALLAACGPGERGQSGETTTAENEPVRLETPPAGQLPEGVRPTAYRLNLVTDPAQDGFTGTAEIDIRLDEPHARIWLHSLDQTINSAIVRLDDGTEIEGTFEGSLADGGVSKIDFAEPVPAGNSTLILDYRAPYNFGLAGLYKATQNGRPYLATQMEPIDARRMFPGFDEPRFKTPWTLTVTAPTGNQVITNAPLTGTTQLDGGMVRHSFATTREIQSYLVALAVGPYDMREGAPLPANSLRAKQVPFRGFAPAGKGDQLQVAMNITDEMVDQQETYFNYPYPYAKLDLIAVPDFAYGAMENAGAIIYRESALLISDRTPVDRQRGILTTHAHELAHQWFGNLVTPEWWNDIWLNEAFATWMSYKTMDEIYPDQGFDRATQRRGIAAMGADSLKNARQIRNPIERNADINDAFDGITYSKGGHVLSMFESYLGVEEFREGIRLHMKRFEDDAADVDDFMQSVAEGSGDNGVVESFRSFIFQPGIPYLNVETTCNEDETGLITVTQQRYAPLGSEINPDGQTWQVPFSMRVEGPAGDQTVRRMLTGKTTEFPLEAGCAEWVMPNAAGGYWRFNLSDENWSALTENFDTLTAQEQLSLLDSVSAAFRAGDAPAPALLDALAAGAQGEWDVALQSISIAQGLYGSLPEDDRGDMTDWVEETYRPVYEALKAREDSLGQDETLLLSDLYVGLLEMGDMDEERSELADRAARLVGVEGEADPSAVSPEEFAAAMKYGAINGGEAFYEAALDYARNTNDQRERRIVLAVLAQNVSEAELEALYEEVGGDDWQGQEAWSVMQQSLGNDANREQAWALYQANFNDFITRTPEIRKAQSAGAVASFCEAEAIAEAKNFFVTNADLIPGYERSLAQAEEAANLCSAFRSEKVSELSAALSGDSEE</sequence>
<dbReference type="Pfam" id="PF11838">
    <property type="entry name" value="ERAP1_C"/>
    <property type="match status" value="1"/>
</dbReference>
<feature type="region of interest" description="Disordered" evidence="13">
    <location>
        <begin position="64"/>
        <end position="91"/>
    </location>
</feature>
<dbReference type="AlphaFoldDB" id="A0A399RND5"/>
<evidence type="ECO:0000256" key="12">
    <source>
        <dbReference type="RuleBase" id="RU364040"/>
    </source>
</evidence>
<dbReference type="Gene3D" id="1.25.50.20">
    <property type="match status" value="1"/>
</dbReference>
<dbReference type="PANTHER" id="PTHR11533">
    <property type="entry name" value="PROTEASE M1 ZINC METALLOPROTEASE"/>
    <property type="match status" value="1"/>
</dbReference>
<feature type="domain" description="Peptidase M1 membrane alanine aminopeptidase" evidence="14">
    <location>
        <begin position="317"/>
        <end position="522"/>
    </location>
</feature>
<evidence type="ECO:0000259" key="16">
    <source>
        <dbReference type="Pfam" id="PF17900"/>
    </source>
</evidence>
<dbReference type="InterPro" id="IPR001930">
    <property type="entry name" value="Peptidase_M1"/>
</dbReference>
<dbReference type="GO" id="GO:0043171">
    <property type="term" value="P:peptide catabolic process"/>
    <property type="evidence" value="ECO:0007669"/>
    <property type="project" value="TreeGrafter"/>
</dbReference>
<evidence type="ECO:0000256" key="8">
    <source>
        <dbReference type="ARBA" id="ARBA00023049"/>
    </source>
</evidence>
<evidence type="ECO:0000256" key="7">
    <source>
        <dbReference type="ARBA" id="ARBA00022833"/>
    </source>
</evidence>
<keyword evidence="3 12" id="KW-0031">Aminopeptidase</keyword>
<dbReference type="SUPFAM" id="SSF55486">
    <property type="entry name" value="Metalloproteases ('zincins'), catalytic domain"/>
    <property type="match status" value="1"/>
</dbReference>
<dbReference type="InterPro" id="IPR042097">
    <property type="entry name" value="Aminopeptidase_N-like_N_sf"/>
</dbReference>
<dbReference type="Gene3D" id="2.60.40.1730">
    <property type="entry name" value="tricorn interacting facor f3 domain"/>
    <property type="match status" value="1"/>
</dbReference>
<dbReference type="GO" id="GO:0005615">
    <property type="term" value="C:extracellular space"/>
    <property type="evidence" value="ECO:0007669"/>
    <property type="project" value="TreeGrafter"/>
</dbReference>
<evidence type="ECO:0000256" key="2">
    <source>
        <dbReference type="ARBA" id="ARBA00010136"/>
    </source>
</evidence>
<evidence type="ECO:0000256" key="6">
    <source>
        <dbReference type="ARBA" id="ARBA00022801"/>
    </source>
</evidence>